<evidence type="ECO:0000256" key="1">
    <source>
        <dbReference type="SAM" id="MobiDB-lite"/>
    </source>
</evidence>
<accession>A0A2W5WL93</accession>
<dbReference type="Pfam" id="PF13302">
    <property type="entry name" value="Acetyltransf_3"/>
    <property type="match status" value="1"/>
</dbReference>
<feature type="compositionally biased region" description="Pro residues" evidence="1">
    <location>
        <begin position="1"/>
        <end position="11"/>
    </location>
</feature>
<dbReference type="PROSITE" id="PS51186">
    <property type="entry name" value="GNAT"/>
    <property type="match status" value="1"/>
</dbReference>
<organism evidence="3 4">
    <name type="scientific">Xylanimonas oleitrophica</name>
    <dbReference type="NCBI Taxonomy" id="2607479"/>
    <lineage>
        <taxon>Bacteria</taxon>
        <taxon>Bacillati</taxon>
        <taxon>Actinomycetota</taxon>
        <taxon>Actinomycetes</taxon>
        <taxon>Micrococcales</taxon>
        <taxon>Promicromonosporaceae</taxon>
        <taxon>Xylanimonas</taxon>
    </lineage>
</organism>
<name>A0A2W5WL93_9MICO</name>
<protein>
    <recommendedName>
        <fullName evidence="2">N-acetyltransferase domain-containing protein</fullName>
    </recommendedName>
</protein>
<feature type="region of interest" description="Disordered" evidence="1">
    <location>
        <begin position="1"/>
        <end position="31"/>
    </location>
</feature>
<dbReference type="PANTHER" id="PTHR43792">
    <property type="entry name" value="GNAT FAMILY, PUTATIVE (AFU_ORTHOLOGUE AFUA_3G00765)-RELATED-RELATED"/>
    <property type="match status" value="1"/>
</dbReference>
<reference evidence="3 4" key="1">
    <citation type="submission" date="2018-06" db="EMBL/GenBank/DDBJ databases">
        <title>Whole genome sequencing of a novel hydrocarbon degrading bacterial strain, PW21 isolated from oil contaminated produced water sample.</title>
        <authorList>
            <person name="Nagkirti P."/>
            <person name="Shaikh A."/>
            <person name="Gowdaman V."/>
            <person name="Engineer A.E."/>
            <person name="Dagar S."/>
            <person name="Dhakephalkar P.K."/>
        </authorList>
    </citation>
    <scope>NUCLEOTIDE SEQUENCE [LARGE SCALE GENOMIC DNA]</scope>
    <source>
        <strain evidence="3 4">PW21</strain>
    </source>
</reference>
<feature type="domain" description="N-acetyltransferase" evidence="2">
    <location>
        <begin position="98"/>
        <end position="256"/>
    </location>
</feature>
<keyword evidence="4" id="KW-1185">Reference proteome</keyword>
<dbReference type="Gene3D" id="3.40.630.30">
    <property type="match status" value="1"/>
</dbReference>
<evidence type="ECO:0000313" key="3">
    <source>
        <dbReference type="EMBL" id="PZR51950.1"/>
    </source>
</evidence>
<dbReference type="InterPro" id="IPR051531">
    <property type="entry name" value="N-acetyltransferase"/>
</dbReference>
<dbReference type="EMBL" id="QKWH01000014">
    <property type="protein sequence ID" value="PZR51950.1"/>
    <property type="molecule type" value="Genomic_DNA"/>
</dbReference>
<dbReference type="Proteomes" id="UP000248783">
    <property type="component" value="Unassembled WGS sequence"/>
</dbReference>
<proteinExistence type="predicted"/>
<dbReference type="GO" id="GO:0016747">
    <property type="term" value="F:acyltransferase activity, transferring groups other than amino-acyl groups"/>
    <property type="evidence" value="ECO:0007669"/>
    <property type="project" value="InterPro"/>
</dbReference>
<evidence type="ECO:0000259" key="2">
    <source>
        <dbReference type="PROSITE" id="PS51186"/>
    </source>
</evidence>
<comment type="caution">
    <text evidence="3">The sequence shown here is derived from an EMBL/GenBank/DDBJ whole genome shotgun (WGS) entry which is preliminary data.</text>
</comment>
<evidence type="ECO:0000313" key="4">
    <source>
        <dbReference type="Proteomes" id="UP000248783"/>
    </source>
</evidence>
<dbReference type="PANTHER" id="PTHR43792:SF1">
    <property type="entry name" value="N-ACETYLTRANSFERASE DOMAIN-CONTAINING PROTEIN"/>
    <property type="match status" value="1"/>
</dbReference>
<sequence length="259" mass="28863">MSPWCGRPPPLSWGRAARPRPSRPSACGGRCARDRERTASAGRPCRLLPPDARPAVCAGRLRWALTRGRQETAVREARYTPAGGRVGARTVVLRTPRSRVTTWIPEDVDELHRLHSDPVVMSHMTKGVQDREQTRARITTWIAEHRVRGWSRWRVEDDSGTFMGRAGFGEAHGTGHRELGYLLAPARWGAGYASELVAALVRWHFEHLDPARERELRAYVVPGNEASRRVLEKNGFRLVGASPQAPDQLVYACGSDPAV</sequence>
<gene>
    <name evidence="3" type="ORF">DNL40_14130</name>
</gene>
<dbReference type="InterPro" id="IPR000182">
    <property type="entry name" value="GNAT_dom"/>
</dbReference>
<dbReference type="InterPro" id="IPR016181">
    <property type="entry name" value="Acyl_CoA_acyltransferase"/>
</dbReference>
<dbReference type="AlphaFoldDB" id="A0A2W5WL93"/>
<dbReference type="SUPFAM" id="SSF55729">
    <property type="entry name" value="Acyl-CoA N-acyltransferases (Nat)"/>
    <property type="match status" value="1"/>
</dbReference>